<gene>
    <name evidence="1" type="ORF">E5357_02020</name>
</gene>
<keyword evidence="2" id="KW-1185">Reference proteome</keyword>
<sequence>MEWYSKLYIGDRAKPKAEKIIRKLKRNAGQIDIYLITLAANGQDMLDIIHSAYLKLPAVRRNLPMIVGIAKGYDEAVDIVQEMLAETCAQAGNTNIPEYLKQKEGSVSKEKELQE</sequence>
<dbReference type="EMBL" id="SRZB01000002">
    <property type="protein sequence ID" value="TGY00304.1"/>
    <property type="molecule type" value="Genomic_DNA"/>
</dbReference>
<comment type="caution">
    <text evidence="1">The sequence shown here is derived from an EMBL/GenBank/DDBJ whole genome shotgun (WGS) entry which is preliminary data.</text>
</comment>
<reference evidence="1" key="1">
    <citation type="submission" date="2019-04" db="EMBL/GenBank/DDBJ databases">
        <title>Microbes associate with the intestines of laboratory mice.</title>
        <authorList>
            <person name="Navarre W."/>
            <person name="Wong E."/>
            <person name="Huang K."/>
            <person name="Tropini C."/>
            <person name="Ng K."/>
            <person name="Yu B."/>
        </authorList>
    </citation>
    <scope>NUCLEOTIDE SEQUENCE</scope>
    <source>
        <strain evidence="1">NM72_1-8</strain>
    </source>
</reference>
<protein>
    <submittedName>
        <fullName evidence="1">Uncharacterized protein</fullName>
    </submittedName>
</protein>
<dbReference type="Proteomes" id="UP000307720">
    <property type="component" value="Unassembled WGS sequence"/>
</dbReference>
<proteinExistence type="predicted"/>
<evidence type="ECO:0000313" key="2">
    <source>
        <dbReference type="Proteomes" id="UP000307720"/>
    </source>
</evidence>
<name>A0AC61R256_9FIRM</name>
<accession>A0AC61R256</accession>
<organism evidence="1 2">
    <name type="scientific">Hominisplanchenecus murintestinalis</name>
    <dbReference type="NCBI Taxonomy" id="2941517"/>
    <lineage>
        <taxon>Bacteria</taxon>
        <taxon>Bacillati</taxon>
        <taxon>Bacillota</taxon>
        <taxon>Clostridia</taxon>
        <taxon>Lachnospirales</taxon>
        <taxon>Lachnospiraceae</taxon>
        <taxon>Hominisplanchenecus</taxon>
    </lineage>
</organism>
<evidence type="ECO:0000313" key="1">
    <source>
        <dbReference type="EMBL" id="TGY00304.1"/>
    </source>
</evidence>